<evidence type="ECO:0000259" key="9">
    <source>
        <dbReference type="Pfam" id="PF04324"/>
    </source>
</evidence>
<dbReference type="InterPro" id="IPR052371">
    <property type="entry name" value="BFD-associated_ferredoxin"/>
</dbReference>
<accession>A0ABP8TIE3</accession>
<keyword evidence="1" id="KW-0813">Transport</keyword>
<evidence type="ECO:0000256" key="2">
    <source>
        <dbReference type="ARBA" id="ARBA00022714"/>
    </source>
</evidence>
<evidence type="ECO:0000256" key="5">
    <source>
        <dbReference type="ARBA" id="ARBA00023004"/>
    </source>
</evidence>
<dbReference type="Gene3D" id="1.10.10.1100">
    <property type="entry name" value="BFD-like [2Fe-2S]-binding domain"/>
    <property type="match status" value="1"/>
</dbReference>
<keyword evidence="3" id="KW-0479">Metal-binding</keyword>
<comment type="similarity">
    <text evidence="8">Belongs to the Bfd family.</text>
</comment>
<dbReference type="Proteomes" id="UP001500212">
    <property type="component" value="Unassembled WGS sequence"/>
</dbReference>
<sequence>MYACVCHAVTDDDVRDHVAAGACSAKEVRTACGMRPGCGSCVNRIRDLIEQHFAADERGEALTTAAA</sequence>
<keyword evidence="5" id="KW-0408">Iron</keyword>
<protein>
    <recommendedName>
        <fullName evidence="7">Bacterioferritin-associated ferredoxin</fullName>
    </recommendedName>
</protein>
<keyword evidence="4" id="KW-0249">Electron transport</keyword>
<dbReference type="RefSeq" id="WP_345353282.1">
    <property type="nucleotide sequence ID" value="NZ_BAABHJ010000005.1"/>
</dbReference>
<keyword evidence="11" id="KW-1185">Reference proteome</keyword>
<evidence type="ECO:0000256" key="7">
    <source>
        <dbReference type="ARBA" id="ARBA00039386"/>
    </source>
</evidence>
<dbReference type="PANTHER" id="PTHR37424:SF1">
    <property type="entry name" value="BACTERIOFERRITIN-ASSOCIATED FERREDOXIN"/>
    <property type="match status" value="1"/>
</dbReference>
<proteinExistence type="inferred from homology"/>
<evidence type="ECO:0000313" key="10">
    <source>
        <dbReference type="EMBL" id="GAA4606948.1"/>
    </source>
</evidence>
<evidence type="ECO:0000313" key="11">
    <source>
        <dbReference type="Proteomes" id="UP001500212"/>
    </source>
</evidence>
<keyword evidence="2" id="KW-0001">2Fe-2S</keyword>
<keyword evidence="6" id="KW-0411">Iron-sulfur</keyword>
<evidence type="ECO:0000256" key="3">
    <source>
        <dbReference type="ARBA" id="ARBA00022723"/>
    </source>
</evidence>
<comment type="caution">
    <text evidence="10">The sequence shown here is derived from an EMBL/GenBank/DDBJ whole genome shotgun (WGS) entry which is preliminary data.</text>
</comment>
<feature type="domain" description="BFD-like [2Fe-2S]-binding" evidence="9">
    <location>
        <begin position="4"/>
        <end position="50"/>
    </location>
</feature>
<dbReference type="EMBL" id="BAABHJ010000005">
    <property type="protein sequence ID" value="GAA4606948.1"/>
    <property type="molecule type" value="Genomic_DNA"/>
</dbReference>
<organism evidence="10 11">
    <name type="scientific">Actinoallomurus liliacearum</name>
    <dbReference type="NCBI Taxonomy" id="1080073"/>
    <lineage>
        <taxon>Bacteria</taxon>
        <taxon>Bacillati</taxon>
        <taxon>Actinomycetota</taxon>
        <taxon>Actinomycetes</taxon>
        <taxon>Streptosporangiales</taxon>
        <taxon>Thermomonosporaceae</taxon>
        <taxon>Actinoallomurus</taxon>
    </lineage>
</organism>
<name>A0ABP8TIE3_9ACTN</name>
<dbReference type="InterPro" id="IPR007419">
    <property type="entry name" value="BFD-like_2Fe2S-bd_dom"/>
</dbReference>
<dbReference type="PANTHER" id="PTHR37424">
    <property type="entry name" value="BACTERIOFERRITIN-ASSOCIATED FERREDOXIN"/>
    <property type="match status" value="1"/>
</dbReference>
<evidence type="ECO:0000256" key="1">
    <source>
        <dbReference type="ARBA" id="ARBA00022448"/>
    </source>
</evidence>
<dbReference type="Pfam" id="PF04324">
    <property type="entry name" value="Fer2_BFD"/>
    <property type="match status" value="1"/>
</dbReference>
<dbReference type="InterPro" id="IPR041854">
    <property type="entry name" value="BFD-like_2Fe2S-bd_dom_sf"/>
</dbReference>
<reference evidence="11" key="1">
    <citation type="journal article" date="2019" name="Int. J. Syst. Evol. Microbiol.">
        <title>The Global Catalogue of Microorganisms (GCM) 10K type strain sequencing project: providing services to taxonomists for standard genome sequencing and annotation.</title>
        <authorList>
            <consortium name="The Broad Institute Genomics Platform"/>
            <consortium name="The Broad Institute Genome Sequencing Center for Infectious Disease"/>
            <person name="Wu L."/>
            <person name="Ma J."/>
        </authorList>
    </citation>
    <scope>NUCLEOTIDE SEQUENCE [LARGE SCALE GENOMIC DNA]</scope>
    <source>
        <strain evidence="11">JCM 17938</strain>
    </source>
</reference>
<evidence type="ECO:0000256" key="4">
    <source>
        <dbReference type="ARBA" id="ARBA00022982"/>
    </source>
</evidence>
<gene>
    <name evidence="10" type="ORF">GCM10023195_25800</name>
</gene>
<evidence type="ECO:0000256" key="8">
    <source>
        <dbReference type="ARBA" id="ARBA00046332"/>
    </source>
</evidence>
<evidence type="ECO:0000256" key="6">
    <source>
        <dbReference type="ARBA" id="ARBA00023014"/>
    </source>
</evidence>